<evidence type="ECO:0000256" key="3">
    <source>
        <dbReference type="ARBA" id="ARBA00007317"/>
    </source>
</evidence>
<dbReference type="InterPro" id="IPR001078">
    <property type="entry name" value="2-oxoacid_DH_actylTfrase"/>
</dbReference>
<evidence type="ECO:0000313" key="13">
    <source>
        <dbReference type="EMBL" id="GMH89614.1"/>
    </source>
</evidence>
<dbReference type="Gene3D" id="2.40.50.100">
    <property type="match status" value="1"/>
</dbReference>
<dbReference type="CDD" id="cd06849">
    <property type="entry name" value="lipoyl_domain"/>
    <property type="match status" value="1"/>
</dbReference>
<evidence type="ECO:0000256" key="6">
    <source>
        <dbReference type="ARBA" id="ARBA00022946"/>
    </source>
</evidence>
<dbReference type="InterPro" id="IPR004167">
    <property type="entry name" value="PSBD"/>
</dbReference>
<evidence type="ECO:0000259" key="12">
    <source>
        <dbReference type="PROSITE" id="PS51826"/>
    </source>
</evidence>
<dbReference type="InterPro" id="IPR011053">
    <property type="entry name" value="Single_hybrid_motif"/>
</dbReference>
<feature type="region of interest" description="Disordered" evidence="10">
    <location>
        <begin position="149"/>
        <end position="201"/>
    </location>
</feature>
<organism evidence="13 14">
    <name type="scientific">Triparma laevis f. inornata</name>
    <dbReference type="NCBI Taxonomy" id="1714386"/>
    <lineage>
        <taxon>Eukaryota</taxon>
        <taxon>Sar</taxon>
        <taxon>Stramenopiles</taxon>
        <taxon>Ochrophyta</taxon>
        <taxon>Bolidophyceae</taxon>
        <taxon>Parmales</taxon>
        <taxon>Triparmaceae</taxon>
        <taxon>Triparma</taxon>
    </lineage>
</organism>
<accession>A0A9W7EQY0</accession>
<dbReference type="PROSITE" id="PS00189">
    <property type="entry name" value="LIPOYL"/>
    <property type="match status" value="1"/>
</dbReference>
<name>A0A9W7EQY0_9STRA</name>
<dbReference type="GO" id="GO:0016407">
    <property type="term" value="F:acetyltransferase activity"/>
    <property type="evidence" value="ECO:0007669"/>
    <property type="project" value="TreeGrafter"/>
</dbReference>
<dbReference type="Pfam" id="PF02817">
    <property type="entry name" value="E3_binding"/>
    <property type="match status" value="1"/>
</dbReference>
<dbReference type="InterPro" id="IPR023213">
    <property type="entry name" value="CAT-like_dom_sf"/>
</dbReference>
<evidence type="ECO:0000256" key="8">
    <source>
        <dbReference type="ARBA" id="ARBA00023315"/>
    </source>
</evidence>
<dbReference type="GO" id="GO:0031405">
    <property type="term" value="F:lipoic acid binding"/>
    <property type="evidence" value="ECO:0007669"/>
    <property type="project" value="TreeGrafter"/>
</dbReference>
<feature type="compositionally biased region" description="Low complexity" evidence="10">
    <location>
        <begin position="155"/>
        <end position="168"/>
    </location>
</feature>
<dbReference type="PROSITE" id="PS50968">
    <property type="entry name" value="BIOTINYL_LIPOYL"/>
    <property type="match status" value="1"/>
</dbReference>
<evidence type="ECO:0000256" key="9">
    <source>
        <dbReference type="RuleBase" id="RU003423"/>
    </source>
</evidence>
<comment type="similarity">
    <text evidence="3 9">Belongs to the 2-oxoacid dehydrogenase family.</text>
</comment>
<gene>
    <name evidence="13" type="ORF">TL16_g11512</name>
</gene>
<feature type="compositionally biased region" description="Polar residues" evidence="10">
    <location>
        <begin position="177"/>
        <end position="187"/>
    </location>
</feature>
<feature type="compositionally biased region" description="Basic and acidic residues" evidence="10">
    <location>
        <begin position="189"/>
        <end position="198"/>
    </location>
</feature>
<dbReference type="GO" id="GO:0005759">
    <property type="term" value="C:mitochondrial matrix"/>
    <property type="evidence" value="ECO:0007669"/>
    <property type="project" value="UniProtKB-SubCell"/>
</dbReference>
<dbReference type="SUPFAM" id="SSF47005">
    <property type="entry name" value="Peripheral subunit-binding domain of 2-oxo acid dehydrogenase complex"/>
    <property type="match status" value="1"/>
</dbReference>
<reference evidence="14" key="1">
    <citation type="journal article" date="2023" name="Commun. Biol.">
        <title>Genome analysis of Parmales, the sister group of diatoms, reveals the evolutionary specialization of diatoms from phago-mixotrophs to photoautotrophs.</title>
        <authorList>
            <person name="Ban H."/>
            <person name="Sato S."/>
            <person name="Yoshikawa S."/>
            <person name="Yamada K."/>
            <person name="Nakamura Y."/>
            <person name="Ichinomiya M."/>
            <person name="Sato N."/>
            <person name="Blanc-Mathieu R."/>
            <person name="Endo H."/>
            <person name="Kuwata A."/>
            <person name="Ogata H."/>
        </authorList>
    </citation>
    <scope>NUCLEOTIDE SEQUENCE [LARGE SCALE GENOMIC DNA]</scope>
</reference>
<feature type="domain" description="Peripheral subunit-binding (PSBD)" evidence="12">
    <location>
        <begin position="200"/>
        <end position="237"/>
    </location>
</feature>
<evidence type="ECO:0000313" key="14">
    <source>
        <dbReference type="Proteomes" id="UP001162640"/>
    </source>
</evidence>
<dbReference type="Gene3D" id="4.10.320.10">
    <property type="entry name" value="E3-binding domain"/>
    <property type="match status" value="1"/>
</dbReference>
<proteinExistence type="inferred from homology"/>
<evidence type="ECO:0000256" key="2">
    <source>
        <dbReference type="ARBA" id="ARBA00004305"/>
    </source>
</evidence>
<evidence type="ECO:0000256" key="4">
    <source>
        <dbReference type="ARBA" id="ARBA00022679"/>
    </source>
</evidence>
<dbReference type="InterPro" id="IPR003016">
    <property type="entry name" value="2-oxoA_DH_lipoyl-BS"/>
</dbReference>
<keyword evidence="6" id="KW-0809">Transit peptide</keyword>
<sequence length="546" mass="59084">MIRSSSTLSRSLTRVRASSMRVGGSYVKSIINGAVKPSVFSTKSLNKYGLSSSSNFYKTSTRAFSSSPNTIPFLLADIGEGIAEVELLQWFVEPGDDVKQFDRICEVQSDKATVEITCRYDGKVASLHGEVGGMMNVGEPLIHIEVEGGEDSKSDGASSSSETIASSTPGEMKEQLTIPSASTTSHAPRSFESHDSGKVKTTPVVRKLAREHGIDLAGVVGSGPKGRVLKEDVLNLLGGGGGTSWECDNYGLGSTSSPRCGFFLPHLRLQTPHPNPNRPPLLPPITGERREPVRGMSRLMIKSMNESLKIPHFGYSDEISMNALHTLRNSLKPFAESQGIKLSYMPIMIKAASIALMEYPIINSSLSEDEKEIVYHNAHNIGVAMDTPRGLVVPNIKVRKKKPYNEYTPSSNPKSNTTPTHFQSVQTLSVIDIARELQRLQLDGQTGSGIKEADLKGSTFTLSNIGAIGGTYMSPVISKPQVAIGALGKIQTLPRFDSNGEVVAAKIMEVSWAGDHRTVDGATMARFSNLWKDMLENPSLLMANMK</sequence>
<dbReference type="Gene3D" id="3.30.559.10">
    <property type="entry name" value="Chloramphenicol acetyltransferase-like domain"/>
    <property type="match status" value="1"/>
</dbReference>
<dbReference type="InterPro" id="IPR000089">
    <property type="entry name" value="Biotin_lipoyl"/>
</dbReference>
<dbReference type="PANTHER" id="PTHR43178:SF5">
    <property type="entry name" value="LIPOAMIDE ACYLTRANSFERASE COMPONENT OF BRANCHED-CHAIN ALPHA-KETO ACID DEHYDROGENASE COMPLEX, MITOCHONDRIAL"/>
    <property type="match status" value="1"/>
</dbReference>
<keyword evidence="5 9" id="KW-0450">Lipoyl</keyword>
<feature type="domain" description="Lipoyl-binding" evidence="11">
    <location>
        <begin position="70"/>
        <end position="145"/>
    </location>
</feature>
<keyword evidence="4 9" id="KW-0808">Transferase</keyword>
<keyword evidence="8 9" id="KW-0012">Acyltransferase</keyword>
<evidence type="ECO:0000256" key="10">
    <source>
        <dbReference type="SAM" id="MobiDB-lite"/>
    </source>
</evidence>
<evidence type="ECO:0000256" key="1">
    <source>
        <dbReference type="ARBA" id="ARBA00001938"/>
    </source>
</evidence>
<evidence type="ECO:0000259" key="11">
    <source>
        <dbReference type="PROSITE" id="PS50968"/>
    </source>
</evidence>
<dbReference type="Proteomes" id="UP001162640">
    <property type="component" value="Unassembled WGS sequence"/>
</dbReference>
<dbReference type="AlphaFoldDB" id="A0A9W7EQY0"/>
<evidence type="ECO:0000256" key="7">
    <source>
        <dbReference type="ARBA" id="ARBA00023128"/>
    </source>
</evidence>
<keyword evidence="7" id="KW-0496">Mitochondrion</keyword>
<dbReference type="SUPFAM" id="SSF51230">
    <property type="entry name" value="Single hybrid motif"/>
    <property type="match status" value="1"/>
</dbReference>
<dbReference type="InterPro" id="IPR050743">
    <property type="entry name" value="2-oxoacid_DH_E2_comp"/>
</dbReference>
<dbReference type="PROSITE" id="PS51826">
    <property type="entry name" value="PSBD"/>
    <property type="match status" value="1"/>
</dbReference>
<dbReference type="SUPFAM" id="SSF52777">
    <property type="entry name" value="CoA-dependent acyltransferases"/>
    <property type="match status" value="1"/>
</dbReference>
<dbReference type="Pfam" id="PF00364">
    <property type="entry name" value="Biotin_lipoyl"/>
    <property type="match status" value="1"/>
</dbReference>
<comment type="subcellular location">
    <subcellularLocation>
        <location evidence="2">Mitochondrion matrix</location>
    </subcellularLocation>
</comment>
<dbReference type="EMBL" id="BLQM01000433">
    <property type="protein sequence ID" value="GMH89614.1"/>
    <property type="molecule type" value="Genomic_DNA"/>
</dbReference>
<dbReference type="InterPro" id="IPR036625">
    <property type="entry name" value="E3-bd_dom_sf"/>
</dbReference>
<protein>
    <recommendedName>
        <fullName evidence="9">Dihydrolipoamide acetyltransferase component of pyruvate dehydrogenase complex</fullName>
        <ecNumber evidence="9">2.3.1.-</ecNumber>
    </recommendedName>
</protein>
<dbReference type="PANTHER" id="PTHR43178">
    <property type="entry name" value="DIHYDROLIPOAMIDE ACETYLTRANSFERASE COMPONENT OF PYRUVATE DEHYDROGENASE COMPLEX"/>
    <property type="match status" value="1"/>
</dbReference>
<dbReference type="EC" id="2.3.1.-" evidence="9"/>
<evidence type="ECO:0000256" key="5">
    <source>
        <dbReference type="ARBA" id="ARBA00022823"/>
    </source>
</evidence>
<comment type="caution">
    <text evidence="13">The sequence shown here is derived from an EMBL/GenBank/DDBJ whole genome shotgun (WGS) entry which is preliminary data.</text>
</comment>
<comment type="cofactor">
    <cofactor evidence="1 9">
        <name>(R)-lipoate</name>
        <dbReference type="ChEBI" id="CHEBI:83088"/>
    </cofactor>
</comment>
<dbReference type="FunFam" id="2.40.50.100:FF:000013">
    <property type="entry name" value="Dihydrolipoamide acetyltransferase component of pyruvate dehydrogenase complex"/>
    <property type="match status" value="1"/>
</dbReference>
<dbReference type="Pfam" id="PF00198">
    <property type="entry name" value="2-oxoacid_dh"/>
    <property type="match status" value="2"/>
</dbReference>